<keyword evidence="3" id="KW-1185">Reference proteome</keyword>
<evidence type="ECO:0000313" key="2">
    <source>
        <dbReference type="EMBL" id="KAH0545970.1"/>
    </source>
</evidence>
<accession>A0AAV7I760</accession>
<dbReference type="AlphaFoldDB" id="A0AAV7I760"/>
<evidence type="ECO:0000313" key="3">
    <source>
        <dbReference type="Proteomes" id="UP000826195"/>
    </source>
</evidence>
<dbReference type="EMBL" id="JAHXZJ010002237">
    <property type="protein sequence ID" value="KAH0545970.1"/>
    <property type="molecule type" value="Genomic_DNA"/>
</dbReference>
<organism evidence="2 3">
    <name type="scientific">Cotesia glomerata</name>
    <name type="common">Lepidopteran parasitic wasp</name>
    <name type="synonym">Apanteles glomeratus</name>
    <dbReference type="NCBI Taxonomy" id="32391"/>
    <lineage>
        <taxon>Eukaryota</taxon>
        <taxon>Metazoa</taxon>
        <taxon>Ecdysozoa</taxon>
        <taxon>Arthropoda</taxon>
        <taxon>Hexapoda</taxon>
        <taxon>Insecta</taxon>
        <taxon>Pterygota</taxon>
        <taxon>Neoptera</taxon>
        <taxon>Endopterygota</taxon>
        <taxon>Hymenoptera</taxon>
        <taxon>Apocrita</taxon>
        <taxon>Ichneumonoidea</taxon>
        <taxon>Braconidae</taxon>
        <taxon>Microgastrinae</taxon>
        <taxon>Cotesia</taxon>
    </lineage>
</organism>
<keyword evidence="1" id="KW-0812">Transmembrane</keyword>
<dbReference type="Proteomes" id="UP000826195">
    <property type="component" value="Unassembled WGS sequence"/>
</dbReference>
<name>A0AAV7I760_COTGL</name>
<feature type="transmembrane region" description="Helical" evidence="1">
    <location>
        <begin position="33"/>
        <end position="53"/>
    </location>
</feature>
<protein>
    <submittedName>
        <fullName evidence="2">Uncharacterized protein</fullName>
    </submittedName>
</protein>
<keyword evidence="1" id="KW-0472">Membrane</keyword>
<sequence length="106" mass="12188">MATGVACGRALPGSIPLGVISGNFCGAQKYLGYILYLFSLLLCYVLYILYLAYHVDKDQQHFKNVYDQRCTKEFLKLILSVLLVHTFSEFHKRVGLQDKRILFLCY</sequence>
<comment type="caution">
    <text evidence="2">The sequence shown here is derived from an EMBL/GenBank/DDBJ whole genome shotgun (WGS) entry which is preliminary data.</text>
</comment>
<keyword evidence="1" id="KW-1133">Transmembrane helix</keyword>
<proteinExistence type="predicted"/>
<evidence type="ECO:0000256" key="1">
    <source>
        <dbReference type="SAM" id="Phobius"/>
    </source>
</evidence>
<gene>
    <name evidence="2" type="ORF">KQX54_005171</name>
</gene>
<reference evidence="2 3" key="1">
    <citation type="journal article" date="2021" name="J. Hered.">
        <title>A chromosome-level genome assembly of the parasitoid wasp, Cotesia glomerata (Hymenoptera: Braconidae).</title>
        <authorList>
            <person name="Pinto B.J."/>
            <person name="Weis J.J."/>
            <person name="Gamble T."/>
            <person name="Ode P.J."/>
            <person name="Paul R."/>
            <person name="Zaspel J.M."/>
        </authorList>
    </citation>
    <scope>NUCLEOTIDE SEQUENCE [LARGE SCALE GENOMIC DNA]</scope>
    <source>
        <strain evidence="2">CgM1</strain>
    </source>
</reference>